<keyword evidence="2" id="KW-1133">Transmembrane helix</keyword>
<dbReference type="EMBL" id="DUFG01000014">
    <property type="protein sequence ID" value="HIH08238.1"/>
    <property type="molecule type" value="Genomic_DNA"/>
</dbReference>
<feature type="region of interest" description="Disordered" evidence="1">
    <location>
        <begin position="67"/>
        <end position="97"/>
    </location>
</feature>
<keyword evidence="2" id="KW-0812">Transmembrane</keyword>
<proteinExistence type="predicted"/>
<evidence type="ECO:0000313" key="4">
    <source>
        <dbReference type="Proteomes" id="UP000577419"/>
    </source>
</evidence>
<sequence>MKSYWLTPDYNFFLAYPKTYNTISITIILVLVVHKMCPRCGVVFEVKSDPVFCSEKCKRLFSESSLGYLKGRPSSGFSGSRPARDGNTEVTRPKRTN</sequence>
<dbReference type="AlphaFoldDB" id="A0A7J4IRV9"/>
<dbReference type="Proteomes" id="UP000577419">
    <property type="component" value="Unassembled WGS sequence"/>
</dbReference>
<feature type="transmembrane region" description="Helical" evidence="2">
    <location>
        <begin position="20"/>
        <end position="37"/>
    </location>
</feature>
<organism evidence="3 4">
    <name type="scientific">Candidatus Iainarchaeum sp</name>
    <dbReference type="NCBI Taxonomy" id="3101447"/>
    <lineage>
        <taxon>Archaea</taxon>
        <taxon>Candidatus Iainarchaeota</taxon>
        <taxon>Candidatus Iainarchaeia</taxon>
        <taxon>Candidatus Iainarchaeales</taxon>
        <taxon>Candidatus Iainarchaeaceae</taxon>
        <taxon>Candidatus Iainarchaeum</taxon>
    </lineage>
</organism>
<keyword evidence="2" id="KW-0472">Membrane</keyword>
<evidence type="ECO:0000256" key="2">
    <source>
        <dbReference type="SAM" id="Phobius"/>
    </source>
</evidence>
<comment type="caution">
    <text evidence="3">The sequence shown here is derived from an EMBL/GenBank/DDBJ whole genome shotgun (WGS) entry which is preliminary data.</text>
</comment>
<feature type="compositionally biased region" description="Low complexity" evidence="1">
    <location>
        <begin position="71"/>
        <end position="81"/>
    </location>
</feature>
<gene>
    <name evidence="3" type="ORF">HA237_02600</name>
</gene>
<protein>
    <recommendedName>
        <fullName evidence="5">DUF2116 family Zn-ribbon domain-containing protein</fullName>
    </recommendedName>
</protein>
<evidence type="ECO:0008006" key="5">
    <source>
        <dbReference type="Google" id="ProtNLM"/>
    </source>
</evidence>
<reference evidence="4" key="1">
    <citation type="journal article" date="2020" name="bioRxiv">
        <title>A rank-normalized archaeal taxonomy based on genome phylogeny resolves widespread incomplete and uneven classifications.</title>
        <authorList>
            <person name="Rinke C."/>
            <person name="Chuvochina M."/>
            <person name="Mussig A.J."/>
            <person name="Chaumeil P.-A."/>
            <person name="Waite D.W."/>
            <person name="Whitman W.B."/>
            <person name="Parks D.H."/>
            <person name="Hugenholtz P."/>
        </authorList>
    </citation>
    <scope>NUCLEOTIDE SEQUENCE [LARGE SCALE GENOMIC DNA]</scope>
</reference>
<accession>A0A7J4IRV9</accession>
<evidence type="ECO:0000313" key="3">
    <source>
        <dbReference type="EMBL" id="HIH08238.1"/>
    </source>
</evidence>
<name>A0A7J4IRV9_9ARCH</name>
<evidence type="ECO:0000256" key="1">
    <source>
        <dbReference type="SAM" id="MobiDB-lite"/>
    </source>
</evidence>